<feature type="transmembrane region" description="Helical" evidence="1">
    <location>
        <begin position="140"/>
        <end position="159"/>
    </location>
</feature>
<dbReference type="EMBL" id="FMUR01000003">
    <property type="protein sequence ID" value="SCX75253.1"/>
    <property type="molecule type" value="Genomic_DNA"/>
</dbReference>
<keyword evidence="1" id="KW-0812">Transmembrane</keyword>
<dbReference type="AlphaFoldDB" id="A0A1G5ABK6"/>
<evidence type="ECO:0000313" key="2">
    <source>
        <dbReference type="EMBL" id="SCX75253.1"/>
    </source>
</evidence>
<accession>A0A1G5ABK6</accession>
<keyword evidence="3" id="KW-1185">Reference proteome</keyword>
<dbReference type="OrthoDB" id="2049100at2"/>
<keyword evidence="1" id="KW-0472">Membrane</keyword>
<organism evidence="2 3">
    <name type="scientific">Butyrivibrio hungatei</name>
    <dbReference type="NCBI Taxonomy" id="185008"/>
    <lineage>
        <taxon>Bacteria</taxon>
        <taxon>Bacillati</taxon>
        <taxon>Bacillota</taxon>
        <taxon>Clostridia</taxon>
        <taxon>Lachnospirales</taxon>
        <taxon>Lachnospiraceae</taxon>
        <taxon>Butyrivibrio</taxon>
    </lineage>
</organism>
<sequence>MSLLSGGNKPKTIDSLKEYCELNGYTSEKTRFFIGEDYKEPRAFGIYKDEVSGDFVVYKNKDDGSRAVRYRGTDEAFAVGELYDRLQKEIINQKQHYYAGDTPSRSIKSYKNPYLDMDISSIRNGTKGERLSRTLNRTGISISGVLIYILILALSVVAMRCSESNRRSGYDGSDNYYYDNYDYNNSYDSGWSSDSWDSGYTDFGSDW</sequence>
<evidence type="ECO:0000256" key="1">
    <source>
        <dbReference type="SAM" id="Phobius"/>
    </source>
</evidence>
<name>A0A1G5ABK6_9FIRM</name>
<dbReference type="Proteomes" id="UP000183047">
    <property type="component" value="Unassembled WGS sequence"/>
</dbReference>
<protein>
    <submittedName>
        <fullName evidence="2">Uncharacterized protein</fullName>
    </submittedName>
</protein>
<proteinExistence type="predicted"/>
<gene>
    <name evidence="2" type="ORF">SAMN02910451_00080</name>
</gene>
<evidence type="ECO:0000313" key="3">
    <source>
        <dbReference type="Proteomes" id="UP000183047"/>
    </source>
</evidence>
<reference evidence="3" key="1">
    <citation type="submission" date="2016-10" db="EMBL/GenBank/DDBJ databases">
        <authorList>
            <person name="Varghese N."/>
            <person name="Submissions S."/>
        </authorList>
    </citation>
    <scope>NUCLEOTIDE SEQUENCE [LARGE SCALE GENOMIC DNA]</scope>
    <source>
        <strain evidence="3">XBD2006</strain>
    </source>
</reference>
<keyword evidence="1" id="KW-1133">Transmembrane helix</keyword>
<dbReference type="RefSeq" id="WP_074460962.1">
    <property type="nucleotide sequence ID" value="NZ_FMUR01000003.1"/>
</dbReference>